<accession>A0A2A2ECR8</accession>
<dbReference type="Proteomes" id="UP000218399">
    <property type="component" value="Unassembled WGS sequence"/>
</dbReference>
<protein>
    <submittedName>
        <fullName evidence="1">Zn-ribbon protein</fullName>
    </submittedName>
</protein>
<keyword evidence="2" id="KW-1185">Reference proteome</keyword>
<dbReference type="EMBL" id="MVOH01000025">
    <property type="protein sequence ID" value="PAU66803.1"/>
    <property type="molecule type" value="Genomic_DNA"/>
</dbReference>
<dbReference type="AlphaFoldDB" id="A0A2A2ECR8"/>
<dbReference type="OrthoDB" id="3541981at2"/>
<dbReference type="RefSeq" id="WP_095615673.1">
    <property type="nucleotide sequence ID" value="NZ_MVOH01000025.1"/>
</dbReference>
<proteinExistence type="predicted"/>
<sequence>MGAALAARMEDTEDTEDTEVICPRCGSRNIANIMYGMPVSDAELQRELDEGKVVLGGCEVEGIYPLPRYQCNDCEEEF</sequence>
<gene>
    <name evidence="1" type="ORF">B1526_1717</name>
</gene>
<evidence type="ECO:0000313" key="2">
    <source>
        <dbReference type="Proteomes" id="UP000218399"/>
    </source>
</evidence>
<comment type="caution">
    <text evidence="1">The sequence shown here is derived from an EMBL/GenBank/DDBJ whole genome shotgun (WGS) entry which is preliminary data.</text>
</comment>
<evidence type="ECO:0000313" key="1">
    <source>
        <dbReference type="EMBL" id="PAU66803.1"/>
    </source>
</evidence>
<organism evidence="1 2">
    <name type="scientific">Bifidobacterium criceti</name>
    <dbReference type="NCBI Taxonomy" id="1960969"/>
    <lineage>
        <taxon>Bacteria</taxon>
        <taxon>Bacillati</taxon>
        <taxon>Actinomycetota</taxon>
        <taxon>Actinomycetes</taxon>
        <taxon>Bifidobacteriales</taxon>
        <taxon>Bifidobacteriaceae</taxon>
        <taxon>Bifidobacterium</taxon>
    </lineage>
</organism>
<reference evidence="1 2" key="1">
    <citation type="journal article" date="2017" name="ISME J.">
        <title>Unveiling bifidobacterial biogeography across the mammalian branch of the tree of life.</title>
        <authorList>
            <person name="Milani C."/>
            <person name="Mangifesta M."/>
            <person name="Mancabelli L."/>
            <person name="Lugli G.A."/>
            <person name="James K."/>
            <person name="Duranti S."/>
            <person name="Turroni F."/>
            <person name="Ferrario C."/>
            <person name="Ossiprandi M.C."/>
            <person name="van Sinderen D."/>
            <person name="Ventura M."/>
        </authorList>
    </citation>
    <scope>NUCLEOTIDE SEQUENCE [LARGE SCALE GENOMIC DNA]</scope>
    <source>
        <strain evidence="2">Ham19E</strain>
    </source>
</reference>
<name>A0A2A2ECR8_9BIFI</name>